<sequence length="239" mass="25471">MSKASLLLLPGNMCDARLWAGLQARLAQAGHDSRVGDLSRQSTIADMAADMLDETPGVVIPVGFSMGAIVALEMMRQAPARLAAIGLLALNASADLPERAAVRPRQQSDVRSGGLAEVVADELKPHYLAQAQAQDSALRALVLDMALGLGPDVFVRQSEALRTRADLRPVLGGITRPAFVACGDEDRLCSPEWHRDWAARIGPAASLHVIPNAGHLLPLEQPDALADALIAWLHKEQLP</sequence>
<dbReference type="OrthoDB" id="5491135at2"/>
<evidence type="ECO:0000313" key="3">
    <source>
        <dbReference type="Proteomes" id="UP000282977"/>
    </source>
</evidence>
<keyword evidence="3" id="KW-1185">Reference proteome</keyword>
<dbReference type="PANTHER" id="PTHR43194:SF2">
    <property type="entry name" value="PEROXISOMAL MEMBRANE PROTEIN LPX1"/>
    <property type="match status" value="1"/>
</dbReference>
<dbReference type="PANTHER" id="PTHR43194">
    <property type="entry name" value="HYDROLASE ALPHA/BETA FOLD FAMILY"/>
    <property type="match status" value="1"/>
</dbReference>
<protein>
    <submittedName>
        <fullName evidence="2">Alpha/beta hydrolase</fullName>
    </submittedName>
</protein>
<comment type="caution">
    <text evidence="2">The sequence shown here is derived from an EMBL/GenBank/DDBJ whole genome shotgun (WGS) entry which is preliminary data.</text>
</comment>
<gene>
    <name evidence="2" type="ORF">ENE74_07040</name>
</gene>
<dbReference type="InterPro" id="IPR050228">
    <property type="entry name" value="Carboxylesterase_BioH"/>
</dbReference>
<name>A0A437J921_9SPHN</name>
<feature type="domain" description="AB hydrolase-1" evidence="1">
    <location>
        <begin position="6"/>
        <end position="228"/>
    </location>
</feature>
<accession>A0A437J921</accession>
<proteinExistence type="predicted"/>
<organism evidence="2 3">
    <name type="scientific">Sphingobium algorifonticola</name>
    <dbReference type="NCBI Taxonomy" id="2008318"/>
    <lineage>
        <taxon>Bacteria</taxon>
        <taxon>Pseudomonadati</taxon>
        <taxon>Pseudomonadota</taxon>
        <taxon>Alphaproteobacteria</taxon>
        <taxon>Sphingomonadales</taxon>
        <taxon>Sphingomonadaceae</taxon>
        <taxon>Sphingobium</taxon>
    </lineage>
</organism>
<dbReference type="InterPro" id="IPR000073">
    <property type="entry name" value="AB_hydrolase_1"/>
</dbReference>
<reference evidence="2 3" key="1">
    <citation type="submission" date="2019-01" db="EMBL/GenBank/DDBJ databases">
        <authorList>
            <person name="Chen W.-M."/>
        </authorList>
    </citation>
    <scope>NUCLEOTIDE SEQUENCE [LARGE SCALE GENOMIC DNA]</scope>
    <source>
        <strain evidence="2 3">TLA-22</strain>
    </source>
</reference>
<dbReference type="EMBL" id="RZUL01000002">
    <property type="protein sequence ID" value="RVT41997.1"/>
    <property type="molecule type" value="Genomic_DNA"/>
</dbReference>
<keyword evidence="2" id="KW-0378">Hydrolase</keyword>
<dbReference type="InterPro" id="IPR029058">
    <property type="entry name" value="AB_hydrolase_fold"/>
</dbReference>
<dbReference type="AlphaFoldDB" id="A0A437J921"/>
<dbReference type="Gene3D" id="3.40.50.1820">
    <property type="entry name" value="alpha/beta hydrolase"/>
    <property type="match status" value="1"/>
</dbReference>
<evidence type="ECO:0000259" key="1">
    <source>
        <dbReference type="Pfam" id="PF12697"/>
    </source>
</evidence>
<dbReference type="GO" id="GO:0016787">
    <property type="term" value="F:hydrolase activity"/>
    <property type="evidence" value="ECO:0007669"/>
    <property type="project" value="UniProtKB-KW"/>
</dbReference>
<dbReference type="Pfam" id="PF12697">
    <property type="entry name" value="Abhydrolase_6"/>
    <property type="match status" value="1"/>
</dbReference>
<dbReference type="RefSeq" id="WP_127690186.1">
    <property type="nucleotide sequence ID" value="NZ_RZUL01000002.1"/>
</dbReference>
<evidence type="ECO:0000313" key="2">
    <source>
        <dbReference type="EMBL" id="RVT41997.1"/>
    </source>
</evidence>
<dbReference type="SUPFAM" id="SSF53474">
    <property type="entry name" value="alpha/beta-Hydrolases"/>
    <property type="match status" value="1"/>
</dbReference>
<dbReference type="Proteomes" id="UP000282977">
    <property type="component" value="Unassembled WGS sequence"/>
</dbReference>